<feature type="chain" id="PRO_5025539088" evidence="1">
    <location>
        <begin position="20"/>
        <end position="169"/>
    </location>
</feature>
<organism evidence="2">
    <name type="scientific">Platymeris rhadamanthus</name>
    <name type="common">Red spot assassin bug</name>
    <dbReference type="NCBI Taxonomy" id="1134088"/>
    <lineage>
        <taxon>Eukaryota</taxon>
        <taxon>Metazoa</taxon>
        <taxon>Ecdysozoa</taxon>
        <taxon>Arthropoda</taxon>
        <taxon>Hexapoda</taxon>
        <taxon>Insecta</taxon>
        <taxon>Pterygota</taxon>
        <taxon>Neoptera</taxon>
        <taxon>Paraneoptera</taxon>
        <taxon>Hemiptera</taxon>
        <taxon>Heteroptera</taxon>
        <taxon>Panheteroptera</taxon>
        <taxon>Cimicomorpha</taxon>
        <taxon>Reduviidae</taxon>
        <taxon>Platymeris</taxon>
    </lineage>
</organism>
<protein>
    <submittedName>
        <fullName evidence="2">Venom redulysin-related 1</fullName>
    </submittedName>
</protein>
<accession>A0A6B9KZB1</accession>
<reference evidence="2" key="1">
    <citation type="journal article" date="2019" name="Toxins">
        <title>Missiles of mass disruption: composition and glandular origin of venom used as a projectile defensive weapon by the assassin bug Platymeris rhadamanthus.</title>
        <authorList>
            <person name="Walker A.A."/>
            <person name="Robinson S.D."/>
            <person name="Undheim E.A.B."/>
            <person name="Jin J."/>
            <person name="Han X."/>
            <person name="Fry B.G."/>
            <person name="Vetter I."/>
            <person name="King G.F."/>
        </authorList>
    </citation>
    <scope>NUCLEOTIDE SEQUENCE</scope>
    <source>
        <tissue evidence="2">Venom glands</tissue>
    </source>
</reference>
<sequence>MSNICLLLLLVAAFQFAHSYPAEYELEDEYLSDVQRNSREYIIAKLESFAETSKEWAVAKAKEWAAQGSPWAVKGTSGLRRPLVISKEKLKEMFTYIHKKLCTQEESVEIDENESDEAQGEINISKQFFVELHKKMVRGKRDWREDLKKAVVNILPKICTQLSTVIENL</sequence>
<dbReference type="EMBL" id="MN208361">
    <property type="protein sequence ID" value="QHB21550.1"/>
    <property type="molecule type" value="mRNA"/>
</dbReference>
<feature type="signal peptide" evidence="1">
    <location>
        <begin position="1"/>
        <end position="19"/>
    </location>
</feature>
<name>A0A6B9KZB1_PLARH</name>
<proteinExistence type="evidence at transcript level"/>
<evidence type="ECO:0000256" key="1">
    <source>
        <dbReference type="SAM" id="SignalP"/>
    </source>
</evidence>
<keyword evidence="1" id="KW-0732">Signal</keyword>
<evidence type="ECO:0000313" key="2">
    <source>
        <dbReference type="EMBL" id="QHB21550.1"/>
    </source>
</evidence>
<dbReference type="AlphaFoldDB" id="A0A6B9KZB1"/>